<sequence length="262" mass="27922">MSSIIKPVLGSQLNLGHPLSNGLVGYWLLNEGSGTKVFDLSGNGINGIFVANTSWAAGKFGTVLSFDGTNDYVNFGTITTGHPLMLTGQSITIVAWVKVTIGQACGVACKDGYYGNGDWALSLNSNQKVHLGTNFASEFISSKSIGLNNWAQIVGIIDSVAQTDYIYINGVKDTAATWIAADSYIAIGSDQSAFTIGDSGNFLGGFVDSVLIYNRALSDAEVALLYREPFRMFERNLIELWVGSVGAVAPSGIPIFRRRRAG</sequence>
<name>A0A0F8WBK4_9ZZZZ</name>
<dbReference type="Gene3D" id="2.60.120.200">
    <property type="match status" value="1"/>
</dbReference>
<protein>
    <recommendedName>
        <fullName evidence="2">LamG-like jellyroll fold domain-containing protein</fullName>
    </recommendedName>
</protein>
<dbReference type="SUPFAM" id="SSF49899">
    <property type="entry name" value="Concanavalin A-like lectins/glucanases"/>
    <property type="match status" value="1"/>
</dbReference>
<proteinExistence type="predicted"/>
<accession>A0A0F8WBK4</accession>
<dbReference type="Pfam" id="PF13385">
    <property type="entry name" value="Laminin_G_3"/>
    <property type="match status" value="1"/>
</dbReference>
<reference evidence="1" key="1">
    <citation type="journal article" date="2015" name="Nature">
        <title>Complex archaea that bridge the gap between prokaryotes and eukaryotes.</title>
        <authorList>
            <person name="Spang A."/>
            <person name="Saw J.H."/>
            <person name="Jorgensen S.L."/>
            <person name="Zaremba-Niedzwiedzka K."/>
            <person name="Martijn J."/>
            <person name="Lind A.E."/>
            <person name="van Eijk R."/>
            <person name="Schleper C."/>
            <person name="Guy L."/>
            <person name="Ettema T.J."/>
        </authorList>
    </citation>
    <scope>NUCLEOTIDE SEQUENCE</scope>
</reference>
<organism evidence="1">
    <name type="scientific">marine sediment metagenome</name>
    <dbReference type="NCBI Taxonomy" id="412755"/>
    <lineage>
        <taxon>unclassified sequences</taxon>
        <taxon>metagenomes</taxon>
        <taxon>ecological metagenomes</taxon>
    </lineage>
</organism>
<evidence type="ECO:0008006" key="2">
    <source>
        <dbReference type="Google" id="ProtNLM"/>
    </source>
</evidence>
<comment type="caution">
    <text evidence="1">The sequence shown here is derived from an EMBL/GenBank/DDBJ whole genome shotgun (WGS) entry which is preliminary data.</text>
</comment>
<evidence type="ECO:0000313" key="1">
    <source>
        <dbReference type="EMBL" id="KKK53983.1"/>
    </source>
</evidence>
<dbReference type="AlphaFoldDB" id="A0A0F8WBK4"/>
<dbReference type="EMBL" id="LAZR01066231">
    <property type="protein sequence ID" value="KKK53983.1"/>
    <property type="molecule type" value="Genomic_DNA"/>
</dbReference>
<dbReference type="InterPro" id="IPR013320">
    <property type="entry name" value="ConA-like_dom_sf"/>
</dbReference>
<gene>
    <name evidence="1" type="ORF">LCGC14_3089310</name>
</gene>